<accession>A0A4V1CA92</accession>
<evidence type="ECO:0000256" key="1">
    <source>
        <dbReference type="ARBA" id="ARBA00022670"/>
    </source>
</evidence>
<keyword evidence="3" id="KW-0788">Thiol protease</keyword>
<dbReference type="AlphaFoldDB" id="A0A4V1CA92"/>
<reference evidence="5 7" key="2">
    <citation type="journal article" date="2019" name="Front. Microbiol.">
        <title>In silico and Genetic Analyses of Cyclic Lipopeptide Synthetic Gene Clusters in Pseudomonas sp. 11K1.</title>
        <authorList>
            <person name="Zhao H."/>
            <person name="Liu Y.P."/>
            <person name="Zhang L.Q."/>
        </authorList>
    </citation>
    <scope>NUCLEOTIDE SEQUENCE [LARGE SCALE GENOMIC DNA]</scope>
    <source>
        <strain evidence="5 7">11K1</strain>
    </source>
</reference>
<dbReference type="OrthoDB" id="6886972at2"/>
<evidence type="ECO:0000256" key="3">
    <source>
        <dbReference type="ARBA" id="ARBA00022807"/>
    </source>
</evidence>
<reference evidence="5" key="3">
    <citation type="submission" date="2019-01" db="EMBL/GenBank/DDBJ databases">
        <authorList>
            <person name="Zhang L."/>
        </authorList>
    </citation>
    <scope>NUCLEOTIDE SEQUENCE</scope>
    <source>
        <strain evidence="5">11K1</strain>
    </source>
</reference>
<evidence type="ECO:0000313" key="7">
    <source>
        <dbReference type="Proteomes" id="UP000296468"/>
    </source>
</evidence>
<dbReference type="GO" id="GO:0006508">
    <property type="term" value="P:proteolysis"/>
    <property type="evidence" value="ECO:0007669"/>
    <property type="project" value="UniProtKB-KW"/>
</dbReference>
<keyword evidence="8" id="KW-1185">Reference proteome</keyword>
<organism evidence="5 7">
    <name type="scientific">Pseudomonas viciae</name>
    <dbReference type="NCBI Taxonomy" id="2505979"/>
    <lineage>
        <taxon>Bacteria</taxon>
        <taxon>Pseudomonadati</taxon>
        <taxon>Pseudomonadota</taxon>
        <taxon>Gammaproteobacteria</taxon>
        <taxon>Pseudomonadales</taxon>
        <taxon>Pseudomonadaceae</taxon>
        <taxon>Pseudomonas</taxon>
    </lineage>
</organism>
<dbReference type="Gene3D" id="3.90.70.20">
    <property type="match status" value="1"/>
</dbReference>
<keyword evidence="1 6" id="KW-0645">Protease</keyword>
<gene>
    <name evidence="5" type="ORF">EPZ47_05065</name>
    <name evidence="6" type="ORF">QCD61_04845</name>
</gene>
<dbReference type="KEGG" id="pvk:EPZ47_05065"/>
<evidence type="ECO:0000313" key="8">
    <source>
        <dbReference type="Proteomes" id="UP001227386"/>
    </source>
</evidence>
<name>A0A4V1CA92_9PSED</name>
<dbReference type="RefSeq" id="WP_135843804.1">
    <property type="nucleotide sequence ID" value="NZ_CP035088.1"/>
</dbReference>
<reference evidence="6 8" key="1">
    <citation type="journal article" date="2012" name="Appl. Soil Ecol.">
        <title>Isolation and characterization of new plant growth-promoting bacterial endophytes.</title>
        <authorList>
            <person name="Rashid S."/>
            <person name="Charles T.C."/>
            <person name="Glick B.R."/>
        </authorList>
    </citation>
    <scope>NUCLEOTIDE SEQUENCE [LARGE SCALE GENOMIC DNA]</scope>
    <source>
        <strain evidence="6 8">YsS1</strain>
    </source>
</reference>
<dbReference type="GO" id="GO:0004197">
    <property type="term" value="F:cysteine-type endopeptidase activity"/>
    <property type="evidence" value="ECO:0007669"/>
    <property type="project" value="InterPro"/>
</dbReference>
<dbReference type="Pfam" id="PF03543">
    <property type="entry name" value="Peptidase_C58"/>
    <property type="match status" value="1"/>
</dbReference>
<dbReference type="Proteomes" id="UP001227386">
    <property type="component" value="Chromosome"/>
</dbReference>
<protein>
    <submittedName>
        <fullName evidence="6">YopT-type cysteine protease domain-containing protein</fullName>
    </submittedName>
</protein>
<reference evidence="6" key="4">
    <citation type="submission" date="2023-04" db="EMBL/GenBank/DDBJ databases">
        <authorList>
            <person name="Charles T.C."/>
            <person name="Cheng J."/>
            <person name="Lynch M."/>
            <person name="Van Dyk A."/>
        </authorList>
    </citation>
    <scope>NUCLEOTIDE SEQUENCE</scope>
    <source>
        <strain evidence="6">YsS1</strain>
    </source>
</reference>
<dbReference type="EMBL" id="CP123771">
    <property type="protein sequence ID" value="WGO94412.1"/>
    <property type="molecule type" value="Genomic_DNA"/>
</dbReference>
<dbReference type="InterPro" id="IPR038765">
    <property type="entry name" value="Papain-like_cys_pep_sf"/>
</dbReference>
<dbReference type="Proteomes" id="UP000296468">
    <property type="component" value="Chromosome"/>
</dbReference>
<dbReference type="SUPFAM" id="SSF54001">
    <property type="entry name" value="Cysteine proteinases"/>
    <property type="match status" value="1"/>
</dbReference>
<proteinExistence type="predicted"/>
<evidence type="ECO:0000259" key="4">
    <source>
        <dbReference type="Pfam" id="PF03543"/>
    </source>
</evidence>
<dbReference type="EMBL" id="CP035088">
    <property type="protein sequence ID" value="QBZ88094.1"/>
    <property type="molecule type" value="Genomic_DNA"/>
</dbReference>
<keyword evidence="2" id="KW-0378">Hydrolase</keyword>
<evidence type="ECO:0000313" key="5">
    <source>
        <dbReference type="EMBL" id="QBZ88094.1"/>
    </source>
</evidence>
<feature type="domain" description="Peptidase C58 YopT-type" evidence="4">
    <location>
        <begin position="104"/>
        <end position="177"/>
    </location>
</feature>
<sequence length="207" mass="22477">MFTFPRAHQNRRWEGQGTLFGGGIPWFGGDGLGVCFGFSTLWVEIGAPYDCFAALQARKEEIADAQQGLTANMILGVRMALEDTAESIIRRAPTRVMSYTDGVASHIILDILQQPGAHHFIISFYYVDGPQGGGGHAIAASFDEGQTGRLFDPNYGVGAYQSRTDLCNDLHALLASYVAPGGHVTESYLLEFDHEDEFGEFQGAAAH</sequence>
<dbReference type="InterPro" id="IPR006473">
    <property type="entry name" value="Peptidase_C58_Yopt"/>
</dbReference>
<evidence type="ECO:0000256" key="2">
    <source>
        <dbReference type="ARBA" id="ARBA00022801"/>
    </source>
</evidence>
<evidence type="ECO:0000313" key="6">
    <source>
        <dbReference type="EMBL" id="WGO94412.1"/>
    </source>
</evidence>